<keyword evidence="2" id="KW-0812">Transmembrane</keyword>
<reference evidence="4 5" key="1">
    <citation type="submission" date="2020-03" db="EMBL/GenBank/DDBJ databases">
        <title>Whole genome shotgun sequence of Phytohabitans houttuyneae NBRC 108639.</title>
        <authorList>
            <person name="Komaki H."/>
            <person name="Tamura T."/>
        </authorList>
    </citation>
    <scope>NUCLEOTIDE SEQUENCE [LARGE SCALE GENOMIC DNA]</scope>
    <source>
        <strain evidence="4 5">NBRC 108639</strain>
    </source>
</reference>
<feature type="transmembrane region" description="Helical" evidence="2">
    <location>
        <begin position="102"/>
        <end position="121"/>
    </location>
</feature>
<feature type="transmembrane region" description="Helical" evidence="2">
    <location>
        <begin position="33"/>
        <end position="57"/>
    </location>
</feature>
<dbReference type="Pfam" id="PF20182">
    <property type="entry name" value="DUF6545"/>
    <property type="match status" value="1"/>
</dbReference>
<dbReference type="Proteomes" id="UP000482800">
    <property type="component" value="Unassembled WGS sequence"/>
</dbReference>
<organism evidence="4 5">
    <name type="scientific">Phytohabitans houttuyneae</name>
    <dbReference type="NCBI Taxonomy" id="1076126"/>
    <lineage>
        <taxon>Bacteria</taxon>
        <taxon>Bacillati</taxon>
        <taxon>Actinomycetota</taxon>
        <taxon>Actinomycetes</taxon>
        <taxon>Micromonosporales</taxon>
        <taxon>Micromonosporaceae</taxon>
    </lineage>
</organism>
<feature type="region of interest" description="Disordered" evidence="1">
    <location>
        <begin position="347"/>
        <end position="367"/>
    </location>
</feature>
<reference evidence="4 5" key="2">
    <citation type="submission" date="2020-03" db="EMBL/GenBank/DDBJ databases">
        <authorList>
            <person name="Ichikawa N."/>
            <person name="Kimura A."/>
            <person name="Kitahashi Y."/>
            <person name="Uohara A."/>
        </authorList>
    </citation>
    <scope>NUCLEOTIDE SEQUENCE [LARGE SCALE GENOMIC DNA]</scope>
    <source>
        <strain evidence="4 5">NBRC 108639</strain>
    </source>
</reference>
<comment type="caution">
    <text evidence="4">The sequence shown here is derived from an EMBL/GenBank/DDBJ whole genome shotgun (WGS) entry which is preliminary data.</text>
</comment>
<sequence>MNEVLYPALAAVAWIGLAVKIRDLRRGRNPSRVAVCGALALLGSTFTVSTPVVWSWLDRVTGVANLAALWAHLCVVGFSGTVQLLVLWWVNPPEVARRRARARLALLAVTAVALVVLFLAAGPTEPRTTDFVATYAERPIFAAYLLVYLSAFAVGMVDVVRLCWPYSRLAGRSWLRRGLRTTAVGAASGLVYAVVRVADVVGAQAGVDIRRWEPLAPPAASLGALLVILGLTMPAWGPRLSEFRGWLRRRRQYRQLQPLWSDLHRLMPQIALEPPVAAPLSNLDRRLYRRVIELYDGSLALRPYLDEAAAGRAGRIGTRLGLRADDLAAVMEAARLRGAVRAYAHGAPRSLPDDESADEASPARLDEGADLTQEVARLVRISRAYAGSPVVAAAVAGREALPAEETEVAM</sequence>
<keyword evidence="2" id="KW-0472">Membrane</keyword>
<dbReference type="AlphaFoldDB" id="A0A6V8KEG5"/>
<dbReference type="InterPro" id="IPR050039">
    <property type="entry name" value="MAB_1171c-like"/>
</dbReference>
<evidence type="ECO:0000259" key="3">
    <source>
        <dbReference type="Pfam" id="PF20182"/>
    </source>
</evidence>
<keyword evidence="5" id="KW-1185">Reference proteome</keyword>
<feature type="transmembrane region" description="Helical" evidence="2">
    <location>
        <begin position="219"/>
        <end position="241"/>
    </location>
</feature>
<name>A0A6V8KEG5_9ACTN</name>
<evidence type="ECO:0000256" key="2">
    <source>
        <dbReference type="SAM" id="Phobius"/>
    </source>
</evidence>
<feature type="transmembrane region" description="Helical" evidence="2">
    <location>
        <begin position="6"/>
        <end position="21"/>
    </location>
</feature>
<keyword evidence="2" id="KW-1133">Transmembrane helix</keyword>
<feature type="transmembrane region" description="Helical" evidence="2">
    <location>
        <begin position="69"/>
        <end position="90"/>
    </location>
</feature>
<evidence type="ECO:0000313" key="5">
    <source>
        <dbReference type="Proteomes" id="UP000482800"/>
    </source>
</evidence>
<evidence type="ECO:0000256" key="1">
    <source>
        <dbReference type="SAM" id="MobiDB-lite"/>
    </source>
</evidence>
<dbReference type="EMBL" id="BLPF01000001">
    <property type="protein sequence ID" value="GFJ80469.1"/>
    <property type="molecule type" value="Genomic_DNA"/>
</dbReference>
<feature type="transmembrane region" description="Helical" evidence="2">
    <location>
        <begin position="184"/>
        <end position="207"/>
    </location>
</feature>
<proteinExistence type="predicted"/>
<dbReference type="InterPro" id="IPR046675">
    <property type="entry name" value="DUF6545"/>
</dbReference>
<gene>
    <name evidence="4" type="ORF">Phou_046490</name>
</gene>
<evidence type="ECO:0000313" key="4">
    <source>
        <dbReference type="EMBL" id="GFJ80469.1"/>
    </source>
</evidence>
<dbReference type="NCBIfam" id="NF042915">
    <property type="entry name" value="MAB_1171c_fam"/>
    <property type="match status" value="1"/>
</dbReference>
<dbReference type="RefSeq" id="WP_173057816.1">
    <property type="nucleotide sequence ID" value="NZ_BAABGO010000017.1"/>
</dbReference>
<feature type="transmembrane region" description="Helical" evidence="2">
    <location>
        <begin position="141"/>
        <end position="164"/>
    </location>
</feature>
<accession>A0A6V8KEG5</accession>
<protein>
    <recommendedName>
        <fullName evidence="3">DUF6545 domain-containing protein</fullName>
    </recommendedName>
</protein>
<feature type="domain" description="DUF6545" evidence="3">
    <location>
        <begin position="246"/>
        <end position="385"/>
    </location>
</feature>